<dbReference type="Proteomes" id="UP000823773">
    <property type="component" value="Unassembled WGS sequence"/>
</dbReference>
<evidence type="ECO:0000313" key="1">
    <source>
        <dbReference type="EMBL" id="MBP1873934.1"/>
    </source>
</evidence>
<comment type="caution">
    <text evidence="1">The sequence shown here is derived from an EMBL/GenBank/DDBJ whole genome shotgun (WGS) entry which is preliminary data.</text>
</comment>
<proteinExistence type="predicted"/>
<protein>
    <submittedName>
        <fullName evidence="1">DNA-binding HxlR family transcriptional regulator</fullName>
    </submittedName>
</protein>
<sequence>MNPTMENCGFAAALKAIEGKWKVDILCELGRAARRFGRLRQSIPAISEKMLAQQLRELEADGLVDRTVYAEQPAKVVYSLTERGAALNVAAAALCRWGEAARRDAVRPPTAAADPVVA</sequence>
<dbReference type="EMBL" id="JAGGJR010000005">
    <property type="protein sequence ID" value="MBP1873934.1"/>
    <property type="molecule type" value="Genomic_DNA"/>
</dbReference>
<organism evidence="1 2">
    <name type="scientific">Ensifer adhaerens</name>
    <name type="common">Sinorhizobium morelense</name>
    <dbReference type="NCBI Taxonomy" id="106592"/>
    <lineage>
        <taxon>Bacteria</taxon>
        <taxon>Pseudomonadati</taxon>
        <taxon>Pseudomonadota</taxon>
        <taxon>Alphaproteobacteria</taxon>
        <taxon>Hyphomicrobiales</taxon>
        <taxon>Rhizobiaceae</taxon>
        <taxon>Sinorhizobium/Ensifer group</taxon>
        <taxon>Ensifer</taxon>
    </lineage>
</organism>
<keyword evidence="2" id="KW-1185">Reference proteome</keyword>
<evidence type="ECO:0000313" key="2">
    <source>
        <dbReference type="Proteomes" id="UP000823773"/>
    </source>
</evidence>
<reference evidence="1" key="1">
    <citation type="submission" date="2021-03" db="EMBL/GenBank/DDBJ databases">
        <title>Genomic Encyclopedia of Type Strains, Phase IV (KMG-IV): sequencing the most valuable type-strain genomes for metagenomic binning, comparative biology and taxonomic classification.</title>
        <authorList>
            <person name="Goeker M."/>
        </authorList>
    </citation>
    <scope>NUCLEOTIDE SEQUENCE</scope>
    <source>
        <strain evidence="1">DSM 18131</strain>
    </source>
</reference>
<name>A0ACC5SZ49_ENSAD</name>
<keyword evidence="1" id="KW-0238">DNA-binding</keyword>
<accession>A0ACC5SZ49</accession>
<gene>
    <name evidence="1" type="ORF">J2Z19_003653</name>
</gene>